<sequence>MQLYTDAATEPATKQSAAGILLIDNGHQQQFKQILPMTDNHTAEFLAAIAGFKNLIDHYGPEQAVFFYTDSQIVAESVSKGYSKSFAVELQTLLHLQDQCQVVITQWIPESQNHGAHQLAQQGLHLAH</sequence>
<evidence type="ECO:0000313" key="3">
    <source>
        <dbReference type="Proteomes" id="UP001596171"/>
    </source>
</evidence>
<evidence type="ECO:0000259" key="1">
    <source>
        <dbReference type="PROSITE" id="PS50879"/>
    </source>
</evidence>
<dbReference type="EMBL" id="JBHSSE010000016">
    <property type="protein sequence ID" value="MFC6201729.1"/>
    <property type="molecule type" value="Genomic_DNA"/>
</dbReference>
<dbReference type="InterPro" id="IPR012337">
    <property type="entry name" value="RNaseH-like_sf"/>
</dbReference>
<dbReference type="InterPro" id="IPR002156">
    <property type="entry name" value="RNaseH_domain"/>
</dbReference>
<dbReference type="RefSeq" id="WP_137615344.1">
    <property type="nucleotide sequence ID" value="NZ_BJDI01000002.1"/>
</dbReference>
<dbReference type="InterPro" id="IPR036397">
    <property type="entry name" value="RNaseH_sf"/>
</dbReference>
<dbReference type="Gene3D" id="3.30.420.10">
    <property type="entry name" value="Ribonuclease H-like superfamily/Ribonuclease H"/>
    <property type="match status" value="1"/>
</dbReference>
<dbReference type="GO" id="GO:0004523">
    <property type="term" value="F:RNA-DNA hybrid ribonuclease activity"/>
    <property type="evidence" value="ECO:0007669"/>
    <property type="project" value="UniProtKB-EC"/>
</dbReference>
<evidence type="ECO:0000313" key="2">
    <source>
        <dbReference type="EMBL" id="MFC6201729.1"/>
    </source>
</evidence>
<dbReference type="PROSITE" id="PS50879">
    <property type="entry name" value="RNASE_H_1"/>
    <property type="match status" value="1"/>
</dbReference>
<dbReference type="EC" id="3.1.26.4" evidence="2"/>
<protein>
    <submittedName>
        <fullName evidence="2">Ribonuclease HI family protein</fullName>
        <ecNumber evidence="2">3.1.26.4</ecNumber>
    </submittedName>
</protein>
<accession>A0ABW1SKC3</accession>
<comment type="caution">
    <text evidence="2">The sequence shown here is derived from an EMBL/GenBank/DDBJ whole genome shotgun (WGS) entry which is preliminary data.</text>
</comment>
<keyword evidence="2" id="KW-0378">Hydrolase</keyword>
<organism evidence="2 3">
    <name type="scientific">Lactiplantibacillus nangangensis</name>
    <dbReference type="NCBI Taxonomy" id="2559917"/>
    <lineage>
        <taxon>Bacteria</taxon>
        <taxon>Bacillati</taxon>
        <taxon>Bacillota</taxon>
        <taxon>Bacilli</taxon>
        <taxon>Lactobacillales</taxon>
        <taxon>Lactobacillaceae</taxon>
        <taxon>Lactiplantibacillus</taxon>
    </lineage>
</organism>
<reference evidence="3" key="1">
    <citation type="journal article" date="2019" name="Int. J. Syst. Evol. Microbiol.">
        <title>The Global Catalogue of Microorganisms (GCM) 10K type strain sequencing project: providing services to taxonomists for standard genome sequencing and annotation.</title>
        <authorList>
            <consortium name="The Broad Institute Genomics Platform"/>
            <consortium name="The Broad Institute Genome Sequencing Center for Infectious Disease"/>
            <person name="Wu L."/>
            <person name="Ma J."/>
        </authorList>
    </citation>
    <scope>NUCLEOTIDE SEQUENCE [LARGE SCALE GENOMIC DNA]</scope>
    <source>
        <strain evidence="3">CCM 8930</strain>
    </source>
</reference>
<name>A0ABW1SKC3_9LACO</name>
<dbReference type="SUPFAM" id="SSF53098">
    <property type="entry name" value="Ribonuclease H-like"/>
    <property type="match status" value="1"/>
</dbReference>
<dbReference type="Pfam" id="PF00075">
    <property type="entry name" value="RNase_H"/>
    <property type="match status" value="1"/>
</dbReference>
<dbReference type="Proteomes" id="UP001596171">
    <property type="component" value="Unassembled WGS sequence"/>
</dbReference>
<gene>
    <name evidence="2" type="ORF">ACFP1L_07570</name>
</gene>
<proteinExistence type="predicted"/>
<feature type="domain" description="RNase H type-1" evidence="1">
    <location>
        <begin position="1"/>
        <end position="128"/>
    </location>
</feature>
<keyword evidence="3" id="KW-1185">Reference proteome</keyword>
<dbReference type="CDD" id="cd09279">
    <property type="entry name" value="RNase_HI_like"/>
    <property type="match status" value="1"/>
</dbReference>